<proteinExistence type="predicted"/>
<evidence type="ECO:0000313" key="2">
    <source>
        <dbReference type="Proteomes" id="UP001202180"/>
    </source>
</evidence>
<dbReference type="RefSeq" id="WP_248479621.1">
    <property type="nucleotide sequence ID" value="NZ_JALPRF010000005.1"/>
</dbReference>
<gene>
    <name evidence="1" type="ORF">M0L20_24140</name>
</gene>
<dbReference type="Proteomes" id="UP001202180">
    <property type="component" value="Unassembled WGS sequence"/>
</dbReference>
<reference evidence="1 2" key="1">
    <citation type="submission" date="2022-04" db="EMBL/GenBank/DDBJ databases">
        <title>Spirosoma sp. strain RP8 genome sequencing and assembly.</title>
        <authorList>
            <person name="Jung Y."/>
        </authorList>
    </citation>
    <scope>NUCLEOTIDE SEQUENCE [LARGE SCALE GENOMIC DNA]</scope>
    <source>
        <strain evidence="1 2">RP8</strain>
    </source>
</reference>
<comment type="caution">
    <text evidence="1">The sequence shown here is derived from an EMBL/GenBank/DDBJ whole genome shotgun (WGS) entry which is preliminary data.</text>
</comment>
<keyword evidence="2" id="KW-1185">Reference proteome</keyword>
<dbReference type="EMBL" id="JALPRF010000005">
    <property type="protein sequence ID" value="MCK8494983.1"/>
    <property type="molecule type" value="Genomic_DNA"/>
</dbReference>
<sequence length="294" mass="32652">MKKDFMSSMKEKTSTLRPSLLSTEENIKNQILVLDKLRDLIPPLANDEYDQLQQNILKHGVKDPLTVWETTPAAAQVDTDTSPLFVLIDGHNRYSICQQYKLDYRINLVRFSTLDEVKDYMIDYQLGRRNLTAEQTSYLRGLRYLQQKSMRGGNRAAENAQGDVAATLGKEYGVSSRTIKRDADFAAGLEKLAPDLKQDVLSGKKKLAKASINAIAKTEIAEPVQDADDLINGVSAPNVPGEKLSKAGEIKSKKSQILSLETTIRELASGKLNVQTCAQLIAKTDELQALLRAK</sequence>
<protein>
    <recommendedName>
        <fullName evidence="3">ParB N-terminal domain-containing protein</fullName>
    </recommendedName>
</protein>
<evidence type="ECO:0000313" key="1">
    <source>
        <dbReference type="EMBL" id="MCK8494983.1"/>
    </source>
</evidence>
<dbReference type="Gene3D" id="3.90.1530.10">
    <property type="entry name" value="Conserved hypothetical protein from pyrococcus furiosus pfu- 392566-001, ParB domain"/>
    <property type="match status" value="1"/>
</dbReference>
<dbReference type="SUPFAM" id="SSF110849">
    <property type="entry name" value="ParB/Sulfiredoxin"/>
    <property type="match status" value="1"/>
</dbReference>
<dbReference type="InterPro" id="IPR036086">
    <property type="entry name" value="ParB/Sulfiredoxin_sf"/>
</dbReference>
<name>A0ABT0HS26_9BACT</name>
<accession>A0ABT0HS26</accession>
<organism evidence="1 2">
    <name type="scientific">Spirosoma liriopis</name>
    <dbReference type="NCBI Taxonomy" id="2937440"/>
    <lineage>
        <taxon>Bacteria</taxon>
        <taxon>Pseudomonadati</taxon>
        <taxon>Bacteroidota</taxon>
        <taxon>Cytophagia</taxon>
        <taxon>Cytophagales</taxon>
        <taxon>Cytophagaceae</taxon>
        <taxon>Spirosoma</taxon>
    </lineage>
</organism>
<evidence type="ECO:0008006" key="3">
    <source>
        <dbReference type="Google" id="ProtNLM"/>
    </source>
</evidence>